<feature type="binding site" evidence="11">
    <location>
        <position position="31"/>
    </location>
    <ligand>
        <name>ATP</name>
        <dbReference type="ChEBI" id="CHEBI:30616"/>
    </ligand>
</feature>
<dbReference type="SUPFAM" id="SSF55874">
    <property type="entry name" value="ATPase domain of HSP90 chaperone/DNA topoisomerase II/histidine kinase"/>
    <property type="match status" value="1"/>
</dbReference>
<name>A0A3A4R5X9_9BACT</name>
<dbReference type="SMART" id="SM00387">
    <property type="entry name" value="HATPase_c"/>
    <property type="match status" value="1"/>
</dbReference>
<feature type="binding site" evidence="11">
    <location>
        <position position="77"/>
    </location>
    <ligand>
        <name>ATP</name>
        <dbReference type="ChEBI" id="CHEBI:30616"/>
    </ligand>
</feature>
<keyword evidence="5 10" id="KW-0067">ATP-binding</keyword>
<gene>
    <name evidence="10 14" type="primary">htpG</name>
    <name evidence="14" type="ORF">C4541_05430</name>
</gene>
<proteinExistence type="inferred from homology"/>
<dbReference type="GO" id="GO:0005524">
    <property type="term" value="F:ATP binding"/>
    <property type="evidence" value="ECO:0007669"/>
    <property type="project" value="UniProtKB-UniRule"/>
</dbReference>
<dbReference type="FunFam" id="3.30.565.10:FF:000009">
    <property type="entry name" value="Molecular chaperone HtpG"/>
    <property type="match status" value="1"/>
</dbReference>
<feature type="binding site" evidence="11">
    <location>
        <position position="82"/>
    </location>
    <ligand>
        <name>ATP</name>
        <dbReference type="ChEBI" id="CHEBI:30616"/>
    </ligand>
</feature>
<keyword evidence="4 10" id="KW-0547">Nucleotide-binding</keyword>
<feature type="coiled-coil region" evidence="12">
    <location>
        <begin position="506"/>
        <end position="533"/>
    </location>
</feature>
<comment type="similarity">
    <text evidence="2 10">Belongs to the heat shock protein 90 family.</text>
</comment>
<keyword evidence="12" id="KW-0175">Coiled coil</keyword>
<dbReference type="InterPro" id="IPR003594">
    <property type="entry name" value="HATPase_dom"/>
</dbReference>
<dbReference type="PROSITE" id="PS00298">
    <property type="entry name" value="HSP90"/>
    <property type="match status" value="1"/>
</dbReference>
<protein>
    <recommendedName>
        <fullName evidence="9 10">Chaperone protein HtpG</fullName>
    </recommendedName>
    <alternativeName>
        <fullName evidence="10">Heat shock protein HtpG</fullName>
    </alternativeName>
    <alternativeName>
        <fullName evidence="10">High temperature protein G</fullName>
    </alternativeName>
</protein>
<dbReference type="FunFam" id="1.20.120.790:FF:000006">
    <property type="entry name" value="Chaperone protein HtpG"/>
    <property type="match status" value="1"/>
</dbReference>
<accession>A0A3A4R5X9</accession>
<evidence type="ECO:0000256" key="2">
    <source>
        <dbReference type="ARBA" id="ARBA00008239"/>
    </source>
</evidence>
<evidence type="ECO:0000256" key="8">
    <source>
        <dbReference type="ARBA" id="ARBA00058590"/>
    </source>
</evidence>
<feature type="region of interest" description="B" evidence="10">
    <location>
        <begin position="352"/>
        <end position="567"/>
    </location>
</feature>
<feature type="binding site" evidence="11">
    <location>
        <position position="35"/>
    </location>
    <ligand>
        <name>ATP</name>
        <dbReference type="ChEBI" id="CHEBI:30616"/>
    </ligand>
</feature>
<dbReference type="PANTHER" id="PTHR11528">
    <property type="entry name" value="HEAT SHOCK PROTEIN 90 FAMILY MEMBER"/>
    <property type="match status" value="1"/>
</dbReference>
<sequence>MERYEFQAETKQLLDLMVHSIYSNKDIFLRELISNSSDALDKLRYQQLTDTSLEPDSGEPAIRIEADKKARTVRVIDNGIGMSKDDVIGYVGTIAKSGTKEFLNVLQKNKDKALSPELIGQFGVGLYSCFMVADKIVIETRKAGENKGLRWESTGDGTYTIEDIEQEPVGTAITLHLKATDAEDGLFDYTDEWKIREIVRKYSDYISYPIRMQVERTEYEQNENGEVKPGAKSKTVVKDETLNSIKAIWTRSPEEVPDEEYNEFYKHISHDWTDPMDRIAFKAEGTFEFRGLLFIPSRAQHDLFYRDSTQGIHLYIRRVFIMSDCKELIPEYLRFMRGVVDSEDLSLNISREILQQNRQIQVIRNKVTAKVLEKLADMKEKDADKYTLFWNEFGKVLKEGLINDIKNRDKLLDLLMVESTADAEKRTTLAEYVSRMKQGQDKIYYMNGRSRDAIENSPHLEAFRDKGYEVILLTDAVDELWVQAALEYDKKQLVSVGKGTVDLGSEEEQKKEKKELEEQKEHFKSLLEFLKNKLSEHVKEVRLSKRLTSSPVCLVGEATDMTPQMEELMRSMGQDIPKTKRILEVNPGHPIFQKMQERFDKDRSDPVLGEYSELLYGQALLAEGNQPPDPGKFSKAVADLMARALNG</sequence>
<feature type="binding site" evidence="11">
    <location>
        <position position="351"/>
    </location>
    <ligand>
        <name>ATP</name>
        <dbReference type="ChEBI" id="CHEBI:30616"/>
    </ligand>
</feature>
<dbReference type="Gene3D" id="3.30.565.10">
    <property type="entry name" value="Histidine kinase-like ATPase, C-terminal domain"/>
    <property type="match status" value="1"/>
</dbReference>
<feature type="binding site" evidence="11">
    <location>
        <position position="96"/>
    </location>
    <ligand>
        <name>ATP</name>
        <dbReference type="ChEBI" id="CHEBI:30616"/>
    </ligand>
</feature>
<dbReference type="InterPro" id="IPR036890">
    <property type="entry name" value="HATPase_C_sf"/>
</dbReference>
<evidence type="ECO:0000256" key="4">
    <source>
        <dbReference type="ARBA" id="ARBA00022741"/>
    </source>
</evidence>
<evidence type="ECO:0000256" key="6">
    <source>
        <dbReference type="ARBA" id="ARBA00023016"/>
    </source>
</evidence>
<comment type="function">
    <text evidence="8 10">Molecular chaperone. Has ATPase activity.</text>
</comment>
<dbReference type="SUPFAM" id="SSF110942">
    <property type="entry name" value="HSP90 C-terminal domain"/>
    <property type="match status" value="1"/>
</dbReference>
<dbReference type="NCBIfam" id="NF003555">
    <property type="entry name" value="PRK05218.1"/>
    <property type="match status" value="1"/>
</dbReference>
<feature type="binding site" evidence="11">
    <location>
        <position position="171"/>
    </location>
    <ligand>
        <name>ATP</name>
        <dbReference type="ChEBI" id="CHEBI:30616"/>
    </ligand>
</feature>
<dbReference type="PRINTS" id="PR00775">
    <property type="entry name" value="HEATSHOCK90"/>
</dbReference>
<keyword evidence="7 10" id="KW-0143">Chaperone</keyword>
<dbReference type="AlphaFoldDB" id="A0A3A4R5X9"/>
<dbReference type="HAMAP" id="MF_00505">
    <property type="entry name" value="HSP90"/>
    <property type="match status" value="1"/>
</dbReference>
<dbReference type="FunFam" id="3.30.230.80:FF:000002">
    <property type="entry name" value="Molecular chaperone HtpG"/>
    <property type="match status" value="1"/>
</dbReference>
<dbReference type="PIRSF" id="PIRSF002583">
    <property type="entry name" value="Hsp90"/>
    <property type="match status" value="1"/>
</dbReference>
<dbReference type="Proteomes" id="UP000266426">
    <property type="component" value="Unassembled WGS sequence"/>
</dbReference>
<organism evidence="14 15">
    <name type="scientific">Candidatus Auribacter fodinae</name>
    <dbReference type="NCBI Taxonomy" id="2093366"/>
    <lineage>
        <taxon>Bacteria</taxon>
        <taxon>Pseudomonadati</taxon>
        <taxon>Candidatus Auribacterota</taxon>
        <taxon>Candidatus Auribacteria</taxon>
        <taxon>Candidatus Auribacterales</taxon>
        <taxon>Candidatus Auribacteraceae</taxon>
        <taxon>Candidatus Auribacter</taxon>
    </lineage>
</organism>
<dbReference type="GO" id="GO:0140662">
    <property type="term" value="F:ATP-dependent protein folding chaperone"/>
    <property type="evidence" value="ECO:0007669"/>
    <property type="project" value="InterPro"/>
</dbReference>
<comment type="caution">
    <text evidence="14">The sequence shown here is derived from an EMBL/GenBank/DDBJ whole genome shotgun (WGS) entry which is preliminary data.</text>
</comment>
<dbReference type="InterPro" id="IPR020568">
    <property type="entry name" value="Ribosomal_Su5_D2-typ_SF"/>
</dbReference>
<dbReference type="Gene3D" id="3.30.230.80">
    <property type="match status" value="1"/>
</dbReference>
<evidence type="ECO:0000313" key="14">
    <source>
        <dbReference type="EMBL" id="RJP59826.1"/>
    </source>
</evidence>
<dbReference type="Gene3D" id="3.40.50.11260">
    <property type="match status" value="1"/>
</dbReference>
<feature type="domain" description="Histidine kinase/HSP90-like ATPase" evidence="13">
    <location>
        <begin position="24"/>
        <end position="181"/>
    </location>
</feature>
<dbReference type="CDD" id="cd16927">
    <property type="entry name" value="HATPase_Hsp90-like"/>
    <property type="match status" value="1"/>
</dbReference>
<comment type="subunit">
    <text evidence="10">Homodimer.</text>
</comment>
<evidence type="ECO:0000256" key="3">
    <source>
        <dbReference type="ARBA" id="ARBA00022490"/>
    </source>
</evidence>
<evidence type="ECO:0000256" key="9">
    <source>
        <dbReference type="ARBA" id="ARBA00070675"/>
    </source>
</evidence>
<evidence type="ECO:0000313" key="15">
    <source>
        <dbReference type="Proteomes" id="UP000266426"/>
    </source>
</evidence>
<dbReference type="InterPro" id="IPR020575">
    <property type="entry name" value="Hsp90_N"/>
</dbReference>
<evidence type="ECO:0000256" key="5">
    <source>
        <dbReference type="ARBA" id="ARBA00022840"/>
    </source>
</evidence>
<dbReference type="SUPFAM" id="SSF54211">
    <property type="entry name" value="Ribosomal protein S5 domain 2-like"/>
    <property type="match status" value="1"/>
</dbReference>
<dbReference type="EMBL" id="QZJZ01000041">
    <property type="protein sequence ID" value="RJP59826.1"/>
    <property type="molecule type" value="Genomic_DNA"/>
</dbReference>
<evidence type="ECO:0000256" key="10">
    <source>
        <dbReference type="HAMAP-Rule" id="MF_00505"/>
    </source>
</evidence>
<feature type="region of interest" description="A; substrate-binding" evidence="10">
    <location>
        <begin position="1"/>
        <end position="351"/>
    </location>
</feature>
<dbReference type="GO" id="GO:0051082">
    <property type="term" value="F:unfolded protein binding"/>
    <property type="evidence" value="ECO:0007669"/>
    <property type="project" value="UniProtKB-UniRule"/>
</dbReference>
<evidence type="ECO:0000259" key="13">
    <source>
        <dbReference type="SMART" id="SM00387"/>
    </source>
</evidence>
<dbReference type="GO" id="GO:0005737">
    <property type="term" value="C:cytoplasm"/>
    <property type="evidence" value="ECO:0007669"/>
    <property type="project" value="UniProtKB-SubCell"/>
</dbReference>
<evidence type="ECO:0000256" key="7">
    <source>
        <dbReference type="ARBA" id="ARBA00023186"/>
    </source>
</evidence>
<dbReference type="InterPro" id="IPR019805">
    <property type="entry name" value="Heat_shock_protein_90_CS"/>
</dbReference>
<evidence type="ECO:0000256" key="11">
    <source>
        <dbReference type="PIRSR" id="PIRSR002583-1"/>
    </source>
</evidence>
<dbReference type="InterPro" id="IPR001404">
    <property type="entry name" value="Hsp90_fam"/>
</dbReference>
<feature type="binding site" evidence="11">
    <location>
        <begin position="97"/>
        <end position="98"/>
    </location>
    <ligand>
        <name>ATP</name>
        <dbReference type="ChEBI" id="CHEBI:30616"/>
    </ligand>
</feature>
<dbReference type="Pfam" id="PF00183">
    <property type="entry name" value="HSP90"/>
    <property type="match status" value="1"/>
</dbReference>
<feature type="region of interest" description="C" evidence="10">
    <location>
        <begin position="568"/>
        <end position="647"/>
    </location>
</feature>
<dbReference type="InterPro" id="IPR037196">
    <property type="entry name" value="HSP90_C"/>
</dbReference>
<reference evidence="14 15" key="1">
    <citation type="journal article" date="2017" name="ISME J.">
        <title>Energy and carbon metabolisms in a deep terrestrial subsurface fluid microbial community.</title>
        <authorList>
            <person name="Momper L."/>
            <person name="Jungbluth S.P."/>
            <person name="Lee M.D."/>
            <person name="Amend J.P."/>
        </authorList>
    </citation>
    <scope>NUCLEOTIDE SEQUENCE [LARGE SCALE GENOMIC DNA]</scope>
    <source>
        <strain evidence="14">SURF_26</strain>
    </source>
</reference>
<evidence type="ECO:0000256" key="12">
    <source>
        <dbReference type="SAM" id="Coils"/>
    </source>
</evidence>
<keyword evidence="3 10" id="KW-0963">Cytoplasm</keyword>
<comment type="subcellular location">
    <subcellularLocation>
        <location evidence="1 10">Cytoplasm</location>
    </subcellularLocation>
</comment>
<dbReference type="Gene3D" id="1.20.120.790">
    <property type="entry name" value="Heat shock protein 90, C-terminal domain"/>
    <property type="match status" value="1"/>
</dbReference>
<keyword evidence="6 10" id="KW-0346">Stress response</keyword>
<dbReference type="GO" id="GO:0016887">
    <property type="term" value="F:ATP hydrolysis activity"/>
    <property type="evidence" value="ECO:0007669"/>
    <property type="project" value="InterPro"/>
</dbReference>
<dbReference type="Pfam" id="PF13589">
    <property type="entry name" value="HATPase_c_3"/>
    <property type="match status" value="1"/>
</dbReference>
<evidence type="ECO:0000256" key="1">
    <source>
        <dbReference type="ARBA" id="ARBA00004496"/>
    </source>
</evidence>